<dbReference type="EMBL" id="JAPDIQ010000006">
    <property type="protein sequence ID" value="MDH4764336.1"/>
    <property type="molecule type" value="Genomic_DNA"/>
</dbReference>
<feature type="domain" description="Phage tail collar" evidence="2">
    <location>
        <begin position="1"/>
        <end position="24"/>
    </location>
</feature>
<evidence type="ECO:0000313" key="3">
    <source>
        <dbReference type="EMBL" id="MDH4764336.1"/>
    </source>
</evidence>
<evidence type="ECO:0000256" key="1">
    <source>
        <dbReference type="SAM" id="MobiDB-lite"/>
    </source>
</evidence>
<accession>A0ABT6IJ20</accession>
<gene>
    <name evidence="3" type="ORF">OMP44_15715</name>
</gene>
<dbReference type="InterPro" id="IPR011083">
    <property type="entry name" value="Phage_tail_collar_dom"/>
</dbReference>
<comment type="caution">
    <text evidence="3">The sequence shown here is derived from an EMBL/GenBank/DDBJ whole genome shotgun (WGS) entry which is preliminary data.</text>
</comment>
<sequence>MGTIFGAGDGSTILNLPDVRGEFIHGWDDSRGVDRGSVPGGTQTSQNLLQRHSATASTASARSHQKVPFHYDSSGSATHCSCCRQVALVTGHVEELPI</sequence>
<evidence type="ECO:0000259" key="2">
    <source>
        <dbReference type="Pfam" id="PF07484"/>
    </source>
</evidence>
<dbReference type="Pfam" id="PF07484">
    <property type="entry name" value="Collar"/>
    <property type="match status" value="1"/>
</dbReference>
<organism evidence="3 4">
    <name type="scientific">Pseudomonas flavocrustae</name>
    <dbReference type="NCBI Taxonomy" id="2991719"/>
    <lineage>
        <taxon>Bacteria</taxon>
        <taxon>Pseudomonadati</taxon>
        <taxon>Pseudomonadota</taxon>
        <taxon>Gammaproteobacteria</taxon>
        <taxon>Pseudomonadales</taxon>
        <taxon>Pseudomonadaceae</taxon>
        <taxon>Pseudomonas</taxon>
    </lineage>
</organism>
<dbReference type="Proteomes" id="UP001157461">
    <property type="component" value="Unassembled WGS sequence"/>
</dbReference>
<feature type="compositionally biased region" description="Polar residues" evidence="1">
    <location>
        <begin position="40"/>
        <end position="50"/>
    </location>
</feature>
<evidence type="ECO:0000313" key="4">
    <source>
        <dbReference type="Proteomes" id="UP001157461"/>
    </source>
</evidence>
<protein>
    <submittedName>
        <fullName evidence="3">Tail fiber protein</fullName>
    </submittedName>
</protein>
<keyword evidence="4" id="KW-1185">Reference proteome</keyword>
<name>A0ABT6IJ20_9PSED</name>
<proteinExistence type="predicted"/>
<reference evidence="3 4" key="1">
    <citation type="submission" date="2022-10" db="EMBL/GenBank/DDBJ databases">
        <title>A novel Pseudomonas species, isolated from Passiflora incarnata leaves.</title>
        <authorList>
            <person name="Cueva-Yesquen L.G."/>
            <person name="Fantinatti-Garboggini F."/>
        </authorList>
    </citation>
    <scope>NUCLEOTIDE SEQUENCE [LARGE SCALE GENOMIC DNA]</scope>
    <source>
        <strain evidence="3 4">CBMAI 2609</strain>
    </source>
</reference>
<dbReference type="SUPFAM" id="SSF88874">
    <property type="entry name" value="Receptor-binding domain of short tail fibre protein gp12"/>
    <property type="match status" value="1"/>
</dbReference>
<feature type="region of interest" description="Disordered" evidence="1">
    <location>
        <begin position="28"/>
        <end position="65"/>
    </location>
</feature>
<feature type="compositionally biased region" description="Low complexity" evidence="1">
    <location>
        <begin position="51"/>
        <end position="62"/>
    </location>
</feature>